<dbReference type="PANTHER" id="PTHR11692">
    <property type="entry name" value="BIFUNCTIONAL PURINE BIOSYNTHESIS PROTEIN PURH"/>
    <property type="match status" value="1"/>
</dbReference>
<dbReference type="GO" id="GO:0006189">
    <property type="term" value="P:'de novo' IMP biosynthetic process"/>
    <property type="evidence" value="ECO:0007669"/>
    <property type="project" value="TreeGrafter"/>
</dbReference>
<evidence type="ECO:0000313" key="1">
    <source>
        <dbReference type="EMBL" id="OGG04591.1"/>
    </source>
</evidence>
<dbReference type="SUPFAM" id="SSF53927">
    <property type="entry name" value="Cytidine deaminase-like"/>
    <property type="match status" value="1"/>
</dbReference>
<evidence type="ECO:0000313" key="2">
    <source>
        <dbReference type="Proteomes" id="UP000179129"/>
    </source>
</evidence>
<dbReference type="Proteomes" id="UP000179129">
    <property type="component" value="Unassembled WGS sequence"/>
</dbReference>
<dbReference type="EMBL" id="MFIX01000112">
    <property type="protein sequence ID" value="OGG04591.1"/>
    <property type="molecule type" value="Genomic_DNA"/>
</dbReference>
<dbReference type="SMART" id="SM00798">
    <property type="entry name" value="AICARFT_IMPCHas"/>
    <property type="match status" value="1"/>
</dbReference>
<comment type="caution">
    <text evidence="1">The sequence shown here is derived from an EMBL/GenBank/DDBJ whole genome shotgun (WGS) entry which is preliminary data.</text>
</comment>
<protein>
    <submittedName>
        <fullName evidence="1">IMP cyclohydrolase</fullName>
    </submittedName>
</protein>
<accession>A0A1F5YWM6</accession>
<organism evidence="1 2">
    <name type="scientific">Candidatus Glassbacteria bacterium RIFCSPLOWO2_12_FULL_58_11</name>
    <dbReference type="NCBI Taxonomy" id="1817867"/>
    <lineage>
        <taxon>Bacteria</taxon>
        <taxon>Candidatus Glassiibacteriota</taxon>
    </lineage>
</organism>
<dbReference type="Pfam" id="PF01808">
    <property type="entry name" value="AICARFT_IMPCHas"/>
    <property type="match status" value="1"/>
</dbReference>
<dbReference type="GO" id="GO:0004643">
    <property type="term" value="F:phosphoribosylaminoimidazolecarboxamide formyltransferase activity"/>
    <property type="evidence" value="ECO:0007669"/>
    <property type="project" value="InterPro"/>
</dbReference>
<gene>
    <name evidence="1" type="ORF">A3F83_03160</name>
</gene>
<dbReference type="InterPro" id="IPR024051">
    <property type="entry name" value="AICAR_Tfase_dup_dom_sf"/>
</dbReference>
<dbReference type="AlphaFoldDB" id="A0A1F5YWM6"/>
<dbReference type="GO" id="GO:0005829">
    <property type="term" value="C:cytosol"/>
    <property type="evidence" value="ECO:0007669"/>
    <property type="project" value="TreeGrafter"/>
</dbReference>
<dbReference type="Gene3D" id="3.40.140.20">
    <property type="match status" value="2"/>
</dbReference>
<name>A0A1F5YWM6_9BACT</name>
<dbReference type="InterPro" id="IPR016193">
    <property type="entry name" value="Cytidine_deaminase-like"/>
</dbReference>
<proteinExistence type="predicted"/>
<sequence length="372" mass="40290">MAEKLSKMYFTSGGRVFPEKAEVLGLRFEKVEDLRYGTNPTQGAAFYRPVSGPAGAVIGGMELLKTGKGGLSQTNLEDIHHALGIVKYFERPACAVMKHLNPSGAAVQFAEEPQVEVYRKARDCDSRAAFGSVVAFNTIVTADTAAEIMSTIVEGVVAPAYEAEALDLFEDFERFGRNRHLRVIRIPNLDKLPRFEGDETFGVREIKVFGDGSLVVADPFLTAIRGPQDLKPARAEGKDGTAVECSKNPTPAQARDLLFAWYVNFNVRSNGVVIAREGRSLAVGTGQQDRVGAVEQAIAKAVNYSGAESLKGSALSSDGFFPFRDSIEICARAGIASIIQPGGSLRDWEVVEACNEFGIAMVFTAERCFSHH</sequence>
<keyword evidence="1" id="KW-0378">Hydrolase</keyword>
<dbReference type="STRING" id="1817867.A3F83_03160"/>
<dbReference type="PANTHER" id="PTHR11692:SF0">
    <property type="entry name" value="BIFUNCTIONAL PURINE BIOSYNTHESIS PROTEIN ATIC"/>
    <property type="match status" value="1"/>
</dbReference>
<dbReference type="InterPro" id="IPR002695">
    <property type="entry name" value="PurH-like"/>
</dbReference>
<dbReference type="GO" id="GO:0003937">
    <property type="term" value="F:IMP cyclohydrolase activity"/>
    <property type="evidence" value="ECO:0007669"/>
    <property type="project" value="InterPro"/>
</dbReference>
<reference evidence="1 2" key="1">
    <citation type="journal article" date="2016" name="Nat. Commun.">
        <title>Thousands of microbial genomes shed light on interconnected biogeochemical processes in an aquifer system.</title>
        <authorList>
            <person name="Anantharaman K."/>
            <person name="Brown C.T."/>
            <person name="Hug L.A."/>
            <person name="Sharon I."/>
            <person name="Castelle C.J."/>
            <person name="Probst A.J."/>
            <person name="Thomas B.C."/>
            <person name="Singh A."/>
            <person name="Wilkins M.J."/>
            <person name="Karaoz U."/>
            <person name="Brodie E.L."/>
            <person name="Williams K.H."/>
            <person name="Hubbard S.S."/>
            <person name="Banfield J.F."/>
        </authorList>
    </citation>
    <scope>NUCLEOTIDE SEQUENCE [LARGE SCALE GENOMIC DNA]</scope>
</reference>